<feature type="compositionally biased region" description="Basic and acidic residues" evidence="1">
    <location>
        <begin position="7"/>
        <end position="17"/>
    </location>
</feature>
<evidence type="ECO:0000259" key="2">
    <source>
        <dbReference type="Pfam" id="PF04784"/>
    </source>
</evidence>
<reference evidence="3 4" key="1">
    <citation type="submission" date="2020-01" db="EMBL/GenBank/DDBJ databases">
        <title>Natronorubrum sp. JWXQ-INN 674 isolated from Inner Mongolia Autonomous Region of China.</title>
        <authorList>
            <person name="Xue Q."/>
        </authorList>
    </citation>
    <scope>NUCLEOTIDE SEQUENCE [LARGE SCALE GENOMIC DNA]</scope>
    <source>
        <strain evidence="3 4">JWXQ-INN-674</strain>
    </source>
</reference>
<feature type="compositionally biased region" description="Polar residues" evidence="1">
    <location>
        <begin position="18"/>
        <end position="28"/>
    </location>
</feature>
<dbReference type="PANTHER" id="PTHR46361">
    <property type="entry name" value="ELECTRON CARRIER/ PROTEIN DISULFIDE OXIDOREDUCTASE"/>
    <property type="match status" value="1"/>
</dbReference>
<dbReference type="OrthoDB" id="201798at2157"/>
<evidence type="ECO:0000313" key="4">
    <source>
        <dbReference type="Proteomes" id="UP000434101"/>
    </source>
</evidence>
<name>A0A6B0VL59_9EURY</name>
<dbReference type="RefSeq" id="WP_160064201.1">
    <property type="nucleotide sequence ID" value="NZ_WUYX01000026.1"/>
</dbReference>
<organism evidence="3 4">
    <name type="scientific">Natronorubrum halalkaliphilum</name>
    <dbReference type="NCBI Taxonomy" id="2691917"/>
    <lineage>
        <taxon>Archaea</taxon>
        <taxon>Methanobacteriati</taxon>
        <taxon>Methanobacteriota</taxon>
        <taxon>Stenosarchaea group</taxon>
        <taxon>Halobacteria</taxon>
        <taxon>Halobacteriales</taxon>
        <taxon>Natrialbaceae</taxon>
        <taxon>Natronorubrum</taxon>
    </lineage>
</organism>
<dbReference type="PANTHER" id="PTHR46361:SF3">
    <property type="entry name" value="ELECTRON CARRIER_ PROTEIN DISULFIDE OXIDOREDUCTASE"/>
    <property type="match status" value="1"/>
</dbReference>
<accession>A0A6B0VL59</accession>
<feature type="domain" description="DUF547" evidence="2">
    <location>
        <begin position="87"/>
        <end position="210"/>
    </location>
</feature>
<proteinExistence type="predicted"/>
<comment type="caution">
    <text evidence="3">The sequence shown here is derived from an EMBL/GenBank/DDBJ whole genome shotgun (WGS) entry which is preliminary data.</text>
</comment>
<feature type="region of interest" description="Disordered" evidence="1">
    <location>
        <begin position="1"/>
        <end position="47"/>
    </location>
</feature>
<dbReference type="Proteomes" id="UP000434101">
    <property type="component" value="Unassembled WGS sequence"/>
</dbReference>
<sequence length="276" mass="30964">MADSSDEAPRDTDRSDESTAASPWSPSSVDAADETFRDASSGETVSSLDPTTAAYRLLESVKRRNAPTPYLNALAEADASDLETVRTDRQAGLAFWLNVYNAATQLLLDRRPALFESRVRFFRANAITIAGTALSLDDIEHGILRGSRSKYGLGYLPRLERTGLNKTYRLEADPRIHFALNCGAASCPAILAYEPDSIDDQLDESTHAYLDEHVEYDAERGRVRVPRLCLWFVGDFGGRSGIRRFLREFDQILPESSPSLRFVSYDWEKTPRRFGW</sequence>
<dbReference type="AlphaFoldDB" id="A0A6B0VL59"/>
<evidence type="ECO:0000313" key="3">
    <source>
        <dbReference type="EMBL" id="MXV61913.1"/>
    </source>
</evidence>
<protein>
    <submittedName>
        <fullName evidence="3">DUF547 domain-containing protein</fullName>
    </submittedName>
</protein>
<keyword evidence="4" id="KW-1185">Reference proteome</keyword>
<gene>
    <name evidence="3" type="ORF">GS429_07560</name>
</gene>
<dbReference type="Pfam" id="PF04784">
    <property type="entry name" value="DUF547"/>
    <property type="match status" value="1"/>
</dbReference>
<dbReference type="InterPro" id="IPR006869">
    <property type="entry name" value="DUF547"/>
</dbReference>
<evidence type="ECO:0000256" key="1">
    <source>
        <dbReference type="SAM" id="MobiDB-lite"/>
    </source>
</evidence>
<dbReference type="EMBL" id="WUYX01000026">
    <property type="protein sequence ID" value="MXV61913.1"/>
    <property type="molecule type" value="Genomic_DNA"/>
</dbReference>